<evidence type="ECO:0000256" key="1">
    <source>
        <dbReference type="SAM" id="MobiDB-lite"/>
    </source>
</evidence>
<keyword evidence="3" id="KW-1185">Reference proteome</keyword>
<protein>
    <submittedName>
        <fullName evidence="2">Uncharacterized protein</fullName>
    </submittedName>
</protein>
<name>A0AAD7CXJ8_MYCRO</name>
<reference evidence="2" key="1">
    <citation type="submission" date="2023-03" db="EMBL/GenBank/DDBJ databases">
        <title>Massive genome expansion in bonnet fungi (Mycena s.s.) driven by repeated elements and novel gene families across ecological guilds.</title>
        <authorList>
            <consortium name="Lawrence Berkeley National Laboratory"/>
            <person name="Harder C.B."/>
            <person name="Miyauchi S."/>
            <person name="Viragh M."/>
            <person name="Kuo A."/>
            <person name="Thoen E."/>
            <person name="Andreopoulos B."/>
            <person name="Lu D."/>
            <person name="Skrede I."/>
            <person name="Drula E."/>
            <person name="Henrissat B."/>
            <person name="Morin E."/>
            <person name="Kohler A."/>
            <person name="Barry K."/>
            <person name="LaButti K."/>
            <person name="Morin E."/>
            <person name="Salamov A."/>
            <person name="Lipzen A."/>
            <person name="Mereny Z."/>
            <person name="Hegedus B."/>
            <person name="Baldrian P."/>
            <person name="Stursova M."/>
            <person name="Weitz H."/>
            <person name="Taylor A."/>
            <person name="Grigoriev I.V."/>
            <person name="Nagy L.G."/>
            <person name="Martin F."/>
            <person name="Kauserud H."/>
        </authorList>
    </citation>
    <scope>NUCLEOTIDE SEQUENCE</scope>
    <source>
        <strain evidence="2">CBHHK067</strain>
    </source>
</reference>
<evidence type="ECO:0000313" key="2">
    <source>
        <dbReference type="EMBL" id="KAJ7668239.1"/>
    </source>
</evidence>
<organism evidence="2 3">
    <name type="scientific">Mycena rosella</name>
    <name type="common">Pink bonnet</name>
    <name type="synonym">Agaricus rosellus</name>
    <dbReference type="NCBI Taxonomy" id="1033263"/>
    <lineage>
        <taxon>Eukaryota</taxon>
        <taxon>Fungi</taxon>
        <taxon>Dikarya</taxon>
        <taxon>Basidiomycota</taxon>
        <taxon>Agaricomycotina</taxon>
        <taxon>Agaricomycetes</taxon>
        <taxon>Agaricomycetidae</taxon>
        <taxon>Agaricales</taxon>
        <taxon>Marasmiineae</taxon>
        <taxon>Mycenaceae</taxon>
        <taxon>Mycena</taxon>
    </lineage>
</organism>
<evidence type="ECO:0000313" key="3">
    <source>
        <dbReference type="Proteomes" id="UP001221757"/>
    </source>
</evidence>
<feature type="region of interest" description="Disordered" evidence="1">
    <location>
        <begin position="88"/>
        <end position="112"/>
    </location>
</feature>
<comment type="caution">
    <text evidence="2">The sequence shown here is derived from an EMBL/GenBank/DDBJ whole genome shotgun (WGS) entry which is preliminary data.</text>
</comment>
<feature type="region of interest" description="Disordered" evidence="1">
    <location>
        <begin position="1"/>
        <end position="76"/>
    </location>
</feature>
<sequence>MHAPMQTKPRMVVSPRSKEEEEEAGKLCGHTRARDAEPSPAPRSTTLRKSPSQVHSPADASRTPHPANTPAPHGVACGVSIHIRRCSARKSARNSKGAREHPRAACVGGPKIGTAPAHIERVPLQSAIVRDTRPHARRLPGRRARRNIRRTCASRGDGRARRGAQACADISHAQRL</sequence>
<gene>
    <name evidence="2" type="ORF">B0H17DRAFT_1209986</name>
</gene>
<dbReference type="AlphaFoldDB" id="A0AAD7CXJ8"/>
<accession>A0AAD7CXJ8</accession>
<feature type="compositionally biased region" description="Polar residues" evidence="1">
    <location>
        <begin position="42"/>
        <end position="55"/>
    </location>
</feature>
<proteinExistence type="predicted"/>
<dbReference type="Proteomes" id="UP001221757">
    <property type="component" value="Unassembled WGS sequence"/>
</dbReference>
<dbReference type="EMBL" id="JARKIE010000195">
    <property type="protein sequence ID" value="KAJ7668239.1"/>
    <property type="molecule type" value="Genomic_DNA"/>
</dbReference>